<dbReference type="Pfam" id="PF03169">
    <property type="entry name" value="OPT"/>
    <property type="match status" value="1"/>
</dbReference>
<keyword evidence="6" id="KW-0653">Protein transport</keyword>
<evidence type="ECO:0000256" key="3">
    <source>
        <dbReference type="ARBA" id="ARBA00022448"/>
    </source>
</evidence>
<evidence type="ECO:0000256" key="1">
    <source>
        <dbReference type="ARBA" id="ARBA00004141"/>
    </source>
</evidence>
<gene>
    <name evidence="10" type="ORF">BS47DRAFT_1370739</name>
</gene>
<comment type="caution">
    <text evidence="10">The sequence shown here is derived from an EMBL/GenBank/DDBJ whole genome shotgun (WGS) entry which is preliminary data.</text>
</comment>
<evidence type="ECO:0000313" key="11">
    <source>
        <dbReference type="Proteomes" id="UP000886523"/>
    </source>
</evidence>
<dbReference type="EMBL" id="MU128918">
    <property type="protein sequence ID" value="KAF9519304.1"/>
    <property type="molecule type" value="Genomic_DNA"/>
</dbReference>
<dbReference type="InterPro" id="IPR004813">
    <property type="entry name" value="OPT"/>
</dbReference>
<dbReference type="NCBIfam" id="TIGR00728">
    <property type="entry name" value="OPT_sfam"/>
    <property type="match status" value="1"/>
</dbReference>
<feature type="transmembrane region" description="Helical" evidence="9">
    <location>
        <begin position="584"/>
        <end position="603"/>
    </location>
</feature>
<feature type="transmembrane region" description="Helical" evidence="9">
    <location>
        <begin position="126"/>
        <end position="148"/>
    </location>
</feature>
<evidence type="ECO:0000256" key="6">
    <source>
        <dbReference type="ARBA" id="ARBA00022927"/>
    </source>
</evidence>
<feature type="transmembrane region" description="Helical" evidence="9">
    <location>
        <begin position="329"/>
        <end position="350"/>
    </location>
</feature>
<dbReference type="OrthoDB" id="9986677at2759"/>
<reference evidence="10" key="1">
    <citation type="journal article" date="2020" name="Nat. Commun.">
        <title>Large-scale genome sequencing of mycorrhizal fungi provides insights into the early evolution of symbiotic traits.</title>
        <authorList>
            <person name="Miyauchi S."/>
            <person name="Kiss E."/>
            <person name="Kuo A."/>
            <person name="Drula E."/>
            <person name="Kohler A."/>
            <person name="Sanchez-Garcia M."/>
            <person name="Morin E."/>
            <person name="Andreopoulos B."/>
            <person name="Barry K.W."/>
            <person name="Bonito G."/>
            <person name="Buee M."/>
            <person name="Carver A."/>
            <person name="Chen C."/>
            <person name="Cichocki N."/>
            <person name="Clum A."/>
            <person name="Culley D."/>
            <person name="Crous P.W."/>
            <person name="Fauchery L."/>
            <person name="Girlanda M."/>
            <person name="Hayes R.D."/>
            <person name="Keri Z."/>
            <person name="LaButti K."/>
            <person name="Lipzen A."/>
            <person name="Lombard V."/>
            <person name="Magnuson J."/>
            <person name="Maillard F."/>
            <person name="Murat C."/>
            <person name="Nolan M."/>
            <person name="Ohm R.A."/>
            <person name="Pangilinan J."/>
            <person name="Pereira M.F."/>
            <person name="Perotto S."/>
            <person name="Peter M."/>
            <person name="Pfister S."/>
            <person name="Riley R."/>
            <person name="Sitrit Y."/>
            <person name="Stielow J.B."/>
            <person name="Szollosi G."/>
            <person name="Zifcakova L."/>
            <person name="Stursova M."/>
            <person name="Spatafora J.W."/>
            <person name="Tedersoo L."/>
            <person name="Vaario L.M."/>
            <person name="Yamada A."/>
            <person name="Yan M."/>
            <person name="Wang P."/>
            <person name="Xu J."/>
            <person name="Bruns T."/>
            <person name="Baldrian P."/>
            <person name="Vilgalys R."/>
            <person name="Dunand C."/>
            <person name="Henrissat B."/>
            <person name="Grigoriev I.V."/>
            <person name="Hibbett D."/>
            <person name="Nagy L.G."/>
            <person name="Martin F.M."/>
        </authorList>
    </citation>
    <scope>NUCLEOTIDE SEQUENCE</scope>
    <source>
        <strain evidence="10">UP504</strain>
    </source>
</reference>
<keyword evidence="4 9" id="KW-0812">Transmembrane</keyword>
<feature type="transmembrane region" description="Helical" evidence="9">
    <location>
        <begin position="382"/>
        <end position="403"/>
    </location>
</feature>
<evidence type="ECO:0008006" key="12">
    <source>
        <dbReference type="Google" id="ProtNLM"/>
    </source>
</evidence>
<evidence type="ECO:0000256" key="8">
    <source>
        <dbReference type="ARBA" id="ARBA00023136"/>
    </source>
</evidence>
<dbReference type="Proteomes" id="UP000886523">
    <property type="component" value="Unassembled WGS sequence"/>
</dbReference>
<feature type="transmembrane region" description="Helical" evidence="9">
    <location>
        <begin position="185"/>
        <end position="203"/>
    </location>
</feature>
<name>A0A9P6B7Q2_9AGAM</name>
<keyword evidence="5" id="KW-0571">Peptide transport</keyword>
<dbReference type="InterPro" id="IPR004648">
    <property type="entry name" value="Oligpept_transpt"/>
</dbReference>
<protein>
    <recommendedName>
        <fullName evidence="12">Oligopeptide transporter</fullName>
    </recommendedName>
</protein>
<evidence type="ECO:0000256" key="9">
    <source>
        <dbReference type="SAM" id="Phobius"/>
    </source>
</evidence>
<keyword evidence="3" id="KW-0813">Transport</keyword>
<accession>A0A9P6B7Q2</accession>
<feature type="transmembrane region" description="Helical" evidence="9">
    <location>
        <begin position="555"/>
        <end position="578"/>
    </location>
</feature>
<keyword evidence="11" id="KW-1185">Reference proteome</keyword>
<dbReference type="GO" id="GO:0035673">
    <property type="term" value="F:oligopeptide transmembrane transporter activity"/>
    <property type="evidence" value="ECO:0007669"/>
    <property type="project" value="InterPro"/>
</dbReference>
<proteinExistence type="inferred from homology"/>
<dbReference type="AlphaFoldDB" id="A0A9P6B7Q2"/>
<dbReference type="PANTHER" id="PTHR22601">
    <property type="entry name" value="ISP4 LIKE PROTEIN"/>
    <property type="match status" value="1"/>
</dbReference>
<feature type="transmembrane region" description="Helical" evidence="9">
    <location>
        <begin position="409"/>
        <end position="430"/>
    </location>
</feature>
<dbReference type="GO" id="GO:0015031">
    <property type="term" value="P:protein transport"/>
    <property type="evidence" value="ECO:0007669"/>
    <property type="project" value="UniProtKB-KW"/>
</dbReference>
<organism evidence="10 11">
    <name type="scientific">Hydnum rufescens UP504</name>
    <dbReference type="NCBI Taxonomy" id="1448309"/>
    <lineage>
        <taxon>Eukaryota</taxon>
        <taxon>Fungi</taxon>
        <taxon>Dikarya</taxon>
        <taxon>Basidiomycota</taxon>
        <taxon>Agaricomycotina</taxon>
        <taxon>Agaricomycetes</taxon>
        <taxon>Cantharellales</taxon>
        <taxon>Hydnaceae</taxon>
        <taxon>Hydnum</taxon>
    </lineage>
</organism>
<evidence type="ECO:0000313" key="10">
    <source>
        <dbReference type="EMBL" id="KAF9519304.1"/>
    </source>
</evidence>
<evidence type="ECO:0000256" key="7">
    <source>
        <dbReference type="ARBA" id="ARBA00022989"/>
    </source>
</evidence>
<evidence type="ECO:0000256" key="2">
    <source>
        <dbReference type="ARBA" id="ARBA00008807"/>
    </source>
</evidence>
<evidence type="ECO:0000256" key="5">
    <source>
        <dbReference type="ARBA" id="ARBA00022856"/>
    </source>
</evidence>
<comment type="subcellular location">
    <subcellularLocation>
        <location evidence="1">Membrane</location>
        <topology evidence="1">Multi-pass membrane protein</topology>
    </subcellularLocation>
</comment>
<evidence type="ECO:0000256" key="4">
    <source>
        <dbReference type="ARBA" id="ARBA00022692"/>
    </source>
</evidence>
<sequence length="704" mass="77189">MLVNGKPVIQSGADVSNFVVDDRDDGDPALTFRSFFLGTIYIFKPTAVTVSGIFLMLILYTFGNVWAVLLPQRHIFEARGWVRAAKAAHFVNPGAFGLKEHVVATIIASTASGGSSAVNNFAVQKLFYDASVTAATAILATFSTAVFGYGLVGILRPLTVCSSTLSFCVSLHWDMATTSKRIRMFWYSFTGMAIWEIFPAYIFPTLNGISVFCLASVHASPNTRAVFTNIFGGANGNEGLGLGSISLDWQYIGSTYLASVSFSALANDPSLNVTHFMWFAAKNYPMLSTSIFTLNGTRYNQTFVFGPSFRLNDTALQIEGLPQLAGPTVWTYMTACWSIGGLLAHCLLFWRGYVQESFKLARAGKQPDRHWVAMQKYREVPWWWYGLLLVLAFFAGLIVVLKGSTTLPVYGYIIALLLGSFIAPFSNLLFARLGNGIATNQLVRPILGKPVSNLYFSMWSHDVVSTSIGLAGDLKMGQYLKIPPRVLFSAQVWGTIVGACVNYAVMASIVSSQRATLLDPRGTNVWSGADVQSLNSAAVTWSLAGKIYGAHGHYIWRWPVIAGIKVDTIILPVIYMYAGWMSSGVNSIILSSILTGIVSQVWVRRYHPGWYRKYIYVLGGALDGGAQVMIFILSFAVYGASGKARPFPRWWGNPSGNRSWAAMFDGQRKLVKEPMSMCGFPVTARDVFTACVIELCYASTKDTI</sequence>
<keyword evidence="7 9" id="KW-1133">Transmembrane helix</keyword>
<comment type="similarity">
    <text evidence="2">Belongs to the oligopeptide OPT transporter family.</text>
</comment>
<feature type="transmembrane region" description="Helical" evidence="9">
    <location>
        <begin position="47"/>
        <end position="69"/>
    </location>
</feature>
<feature type="transmembrane region" description="Helical" evidence="9">
    <location>
        <begin position="615"/>
        <end position="638"/>
    </location>
</feature>
<dbReference type="GO" id="GO:0016020">
    <property type="term" value="C:membrane"/>
    <property type="evidence" value="ECO:0007669"/>
    <property type="project" value="UniProtKB-SubCell"/>
</dbReference>
<keyword evidence="8 9" id="KW-0472">Membrane</keyword>